<evidence type="ECO:0000256" key="3">
    <source>
        <dbReference type="ARBA" id="ARBA00012338"/>
    </source>
</evidence>
<dbReference type="Gene3D" id="1.10.275.10">
    <property type="entry name" value="Fumarase/aspartase (N-terminal domain)"/>
    <property type="match status" value="1"/>
</dbReference>
<dbReference type="PANTHER" id="PTHR43814">
    <property type="entry name" value="ARGININOSUCCINATE LYASE"/>
    <property type="match status" value="1"/>
</dbReference>
<dbReference type="HAMAP" id="MF_00006">
    <property type="entry name" value="Arg_succ_lyase"/>
    <property type="match status" value="1"/>
</dbReference>
<dbReference type="Pfam" id="PF00206">
    <property type="entry name" value="Lyase_1"/>
    <property type="match status" value="1"/>
</dbReference>
<dbReference type="InterPro" id="IPR009049">
    <property type="entry name" value="Argininosuccinate_lyase"/>
</dbReference>
<comment type="similarity">
    <text evidence="5">Belongs to the lyase 1 family. Argininosuccinate lyase subfamily.</text>
</comment>
<dbReference type="PRINTS" id="PR00145">
    <property type="entry name" value="ARGSUCLYASE"/>
</dbReference>
<dbReference type="InterPro" id="IPR024083">
    <property type="entry name" value="Fumarase/histidase_N"/>
</dbReference>
<dbReference type="Gene3D" id="1.10.40.30">
    <property type="entry name" value="Fumarase/aspartase (C-terminal domain)"/>
    <property type="match status" value="1"/>
</dbReference>
<evidence type="ECO:0000259" key="6">
    <source>
        <dbReference type="Pfam" id="PF00206"/>
    </source>
</evidence>
<dbReference type="CDD" id="cd01359">
    <property type="entry name" value="Argininosuccinate_lyase"/>
    <property type="match status" value="1"/>
</dbReference>
<dbReference type="InterPro" id="IPR000362">
    <property type="entry name" value="Fumarate_lyase_fam"/>
</dbReference>
<dbReference type="PROSITE" id="PS00163">
    <property type="entry name" value="FUMARATE_LYASES"/>
    <property type="match status" value="1"/>
</dbReference>
<evidence type="ECO:0000313" key="7">
    <source>
        <dbReference type="EMBL" id="GAA4509720.1"/>
    </source>
</evidence>
<proteinExistence type="inferred from homology"/>
<evidence type="ECO:0000256" key="2">
    <source>
        <dbReference type="ARBA" id="ARBA00004941"/>
    </source>
</evidence>
<comment type="caution">
    <text evidence="7">The sequence shown here is derived from an EMBL/GenBank/DDBJ whole genome shotgun (WGS) entry which is preliminary data.</text>
</comment>
<comment type="pathway">
    <text evidence="2 5">Amino-acid biosynthesis; L-arginine biosynthesis; L-arginine from L-ornithine and carbamoyl phosphate: step 3/3.</text>
</comment>
<gene>
    <name evidence="5 7" type="primary">argH</name>
    <name evidence="7" type="ORF">GCM10023173_00200</name>
</gene>
<evidence type="ECO:0000256" key="4">
    <source>
        <dbReference type="ARBA" id="ARBA00022571"/>
    </source>
</evidence>
<reference evidence="8" key="1">
    <citation type="journal article" date="2019" name="Int. J. Syst. Evol. Microbiol.">
        <title>The Global Catalogue of Microorganisms (GCM) 10K type strain sequencing project: providing services to taxonomists for standard genome sequencing and annotation.</title>
        <authorList>
            <consortium name="The Broad Institute Genomics Platform"/>
            <consortium name="The Broad Institute Genome Sequencing Center for Infectious Disease"/>
            <person name="Wu L."/>
            <person name="Ma J."/>
        </authorList>
    </citation>
    <scope>NUCLEOTIDE SEQUENCE [LARGE SCALE GENOMIC DNA]</scope>
    <source>
        <strain evidence="8">JCM 17858</strain>
    </source>
</reference>
<protein>
    <recommendedName>
        <fullName evidence="3 5">Argininosuccinate lyase</fullName>
        <shortName evidence="5">ASAL</shortName>
        <ecNumber evidence="3 5">4.3.2.1</ecNumber>
    </recommendedName>
    <alternativeName>
        <fullName evidence="5">Arginosuccinase</fullName>
    </alternativeName>
</protein>
<accession>A0ABP8QRQ5</accession>
<dbReference type="NCBIfam" id="TIGR00838">
    <property type="entry name" value="argH"/>
    <property type="match status" value="1"/>
</dbReference>
<evidence type="ECO:0000313" key="8">
    <source>
        <dbReference type="Proteomes" id="UP001500394"/>
    </source>
</evidence>
<keyword evidence="4 5" id="KW-0055">Arginine biosynthesis</keyword>
<keyword evidence="5 7" id="KW-0456">Lyase</keyword>
<dbReference type="InterPro" id="IPR022761">
    <property type="entry name" value="Fumarate_lyase_N"/>
</dbReference>
<organism evidence="7 8">
    <name type="scientific">Sphingobacterium thermophilum</name>
    <dbReference type="NCBI Taxonomy" id="768534"/>
    <lineage>
        <taxon>Bacteria</taxon>
        <taxon>Pseudomonadati</taxon>
        <taxon>Bacteroidota</taxon>
        <taxon>Sphingobacteriia</taxon>
        <taxon>Sphingobacteriales</taxon>
        <taxon>Sphingobacteriaceae</taxon>
        <taxon>Sphingobacterium</taxon>
    </lineage>
</organism>
<dbReference type="PANTHER" id="PTHR43814:SF1">
    <property type="entry name" value="ARGININOSUCCINATE LYASE"/>
    <property type="match status" value="1"/>
</dbReference>
<evidence type="ECO:0000256" key="1">
    <source>
        <dbReference type="ARBA" id="ARBA00000985"/>
    </source>
</evidence>
<keyword evidence="8" id="KW-1185">Reference proteome</keyword>
<dbReference type="InterPro" id="IPR020557">
    <property type="entry name" value="Fumarate_lyase_CS"/>
</dbReference>
<sequence length="443" mass="50288">MKIWQKNIDVDSFVESFTVGKDREMDMHLAAADVLGSLAHTRMLNSIGLMSDDDLEAVQKELKNIYKEVEEGKFQIEDSVEDVHSQVEMMLTQRIGDAGKKIHSGRSRNDQVLVDLKLYFRTEIQNIFRNTETLFLELIKLSEQYKHVLMPGYTHLQIAMPSSFGLWFGAYAESLVDDLHLLKAAWAVCNKNPLGSAAGYGSSFPLNRTMTTQLLGFDDLNYNVVYAQMGRGKTERILAQAMSSVAATLAKFAMDVTLFINQNFGFISFPAHLTTGSSIMPHKKNPDVFELIRSRCNKIQALPNEIAMMTTNLPVGYHRDLQLLKENLFPAFKSLNECLEIATFMLENIEVKENILDDPKYDYLFSVEVVNNEVLKGVPFREAYRKIGLDIEAGTFKPLKEVNHTHEGSIGNLCNDQIQRMFEEVKASFNFEKVEKALQDLLK</sequence>
<dbReference type="InterPro" id="IPR008948">
    <property type="entry name" value="L-Aspartase-like"/>
</dbReference>
<keyword evidence="5" id="KW-0963">Cytoplasm</keyword>
<comment type="subcellular location">
    <subcellularLocation>
        <location evidence="5">Cytoplasm</location>
    </subcellularLocation>
</comment>
<dbReference type="PRINTS" id="PR00149">
    <property type="entry name" value="FUMRATELYASE"/>
</dbReference>
<dbReference type="Proteomes" id="UP001500394">
    <property type="component" value="Unassembled WGS sequence"/>
</dbReference>
<feature type="domain" description="Fumarate lyase N-terminal" evidence="6">
    <location>
        <begin position="11"/>
        <end position="300"/>
    </location>
</feature>
<dbReference type="GO" id="GO:0016829">
    <property type="term" value="F:lyase activity"/>
    <property type="evidence" value="ECO:0007669"/>
    <property type="project" value="UniProtKB-KW"/>
</dbReference>
<dbReference type="EC" id="4.3.2.1" evidence="3 5"/>
<name>A0ABP8QRQ5_9SPHI</name>
<comment type="catalytic activity">
    <reaction evidence="1 5">
        <text>2-(N(omega)-L-arginino)succinate = fumarate + L-arginine</text>
        <dbReference type="Rhea" id="RHEA:24020"/>
        <dbReference type="ChEBI" id="CHEBI:29806"/>
        <dbReference type="ChEBI" id="CHEBI:32682"/>
        <dbReference type="ChEBI" id="CHEBI:57472"/>
        <dbReference type="EC" id="4.3.2.1"/>
    </reaction>
</comment>
<dbReference type="SUPFAM" id="SSF48557">
    <property type="entry name" value="L-aspartase-like"/>
    <property type="match status" value="1"/>
</dbReference>
<evidence type="ECO:0000256" key="5">
    <source>
        <dbReference type="HAMAP-Rule" id="MF_00006"/>
    </source>
</evidence>
<keyword evidence="5" id="KW-0028">Amino-acid biosynthesis</keyword>
<dbReference type="EMBL" id="BAABGR010000001">
    <property type="protein sequence ID" value="GAA4509720.1"/>
    <property type="molecule type" value="Genomic_DNA"/>
</dbReference>
<dbReference type="Gene3D" id="1.20.200.10">
    <property type="entry name" value="Fumarase/aspartase (Central domain)"/>
    <property type="match status" value="1"/>
</dbReference>
<dbReference type="RefSeq" id="WP_345062937.1">
    <property type="nucleotide sequence ID" value="NZ_BAABGR010000001.1"/>
</dbReference>